<feature type="domain" description="HAMP" evidence="14">
    <location>
        <begin position="203"/>
        <end position="257"/>
    </location>
</feature>
<keyword evidence="3 12" id="KW-0812">Transmembrane</keyword>
<dbReference type="Gene3D" id="1.10.287.950">
    <property type="entry name" value="Methyl-accepting chemotaxis protein"/>
    <property type="match status" value="1"/>
</dbReference>
<dbReference type="Pfam" id="PF01814">
    <property type="entry name" value="Hemerythrin"/>
    <property type="match status" value="1"/>
</dbReference>
<organism evidence="15 16">
    <name type="scientific">Aeromonas sobria</name>
    <dbReference type="NCBI Taxonomy" id="646"/>
    <lineage>
        <taxon>Bacteria</taxon>
        <taxon>Pseudomonadati</taxon>
        <taxon>Pseudomonadota</taxon>
        <taxon>Gammaproteobacteria</taxon>
        <taxon>Aeromonadales</taxon>
        <taxon>Aeromonadaceae</taxon>
        <taxon>Aeromonas</taxon>
    </lineage>
</organism>
<feature type="coiled-coil region" evidence="11">
    <location>
        <begin position="151"/>
        <end position="178"/>
    </location>
</feature>
<dbReference type="PROSITE" id="PS00550">
    <property type="entry name" value="HEMERYTHRINS"/>
    <property type="match status" value="1"/>
</dbReference>
<dbReference type="InterPro" id="IPR016131">
    <property type="entry name" value="Haemerythrin_Fe_BS"/>
</dbReference>
<keyword evidence="5 12" id="KW-1133">Transmembrane helix</keyword>
<dbReference type="PROSITE" id="PS50885">
    <property type="entry name" value="HAMP"/>
    <property type="match status" value="1"/>
</dbReference>
<keyword evidence="4" id="KW-0479">Metal-binding</keyword>
<evidence type="ECO:0000259" key="14">
    <source>
        <dbReference type="PROSITE" id="PS50885"/>
    </source>
</evidence>
<keyword evidence="8 10" id="KW-0807">Transducer</keyword>
<comment type="similarity">
    <text evidence="9">Belongs to the methyl-accepting chemotaxis (MCP) protein family.</text>
</comment>
<dbReference type="PANTHER" id="PTHR32089:SF119">
    <property type="entry name" value="METHYL-ACCEPTING CHEMOTAXIS PROTEIN CTPL"/>
    <property type="match status" value="1"/>
</dbReference>
<comment type="caution">
    <text evidence="15">The sequence shown here is derived from an EMBL/GenBank/DDBJ whole genome shotgun (WGS) entry which is preliminary data.</text>
</comment>
<dbReference type="NCBIfam" id="TIGR02481">
    <property type="entry name" value="hemeryth_dom"/>
    <property type="match status" value="1"/>
</dbReference>
<dbReference type="SUPFAM" id="SSF58104">
    <property type="entry name" value="Methyl-accepting chemotaxis protein (MCP) signaling domain"/>
    <property type="match status" value="1"/>
</dbReference>
<evidence type="ECO:0000313" key="16">
    <source>
        <dbReference type="Proteomes" id="UP000179934"/>
    </source>
</evidence>
<dbReference type="GO" id="GO:0046872">
    <property type="term" value="F:metal ion binding"/>
    <property type="evidence" value="ECO:0007669"/>
    <property type="project" value="UniProtKB-KW"/>
</dbReference>
<proteinExistence type="inferred from homology"/>
<evidence type="ECO:0000256" key="11">
    <source>
        <dbReference type="SAM" id="Coils"/>
    </source>
</evidence>
<evidence type="ECO:0000256" key="8">
    <source>
        <dbReference type="ARBA" id="ARBA00023224"/>
    </source>
</evidence>
<dbReference type="InterPro" id="IPR004089">
    <property type="entry name" value="MCPsignal_dom"/>
</dbReference>
<evidence type="ECO:0000256" key="7">
    <source>
        <dbReference type="ARBA" id="ARBA00023136"/>
    </source>
</evidence>
<dbReference type="SUPFAM" id="SSF47188">
    <property type="entry name" value="Hemerythrin-like"/>
    <property type="match status" value="1"/>
</dbReference>
<feature type="transmembrane region" description="Helical" evidence="12">
    <location>
        <begin position="184"/>
        <end position="203"/>
    </location>
</feature>
<dbReference type="Pfam" id="PF00015">
    <property type="entry name" value="MCPsignal"/>
    <property type="match status" value="1"/>
</dbReference>
<dbReference type="RefSeq" id="WP_042021072.1">
    <property type="nucleotide sequence ID" value="NZ_CDBW01000022.1"/>
</dbReference>
<keyword evidence="11" id="KW-0175">Coiled coil</keyword>
<keyword evidence="6" id="KW-0408">Iron</keyword>
<dbReference type="EMBL" id="MKFU01000029">
    <property type="protein sequence ID" value="OHY90582.1"/>
    <property type="molecule type" value="Genomic_DNA"/>
</dbReference>
<evidence type="ECO:0000256" key="1">
    <source>
        <dbReference type="ARBA" id="ARBA00004141"/>
    </source>
</evidence>
<dbReference type="PROSITE" id="PS50111">
    <property type="entry name" value="CHEMOTAXIS_TRANSDUC_2"/>
    <property type="match status" value="1"/>
</dbReference>
<dbReference type="AlphaFoldDB" id="A0A1S2CPD9"/>
<dbReference type="GO" id="GO:0016020">
    <property type="term" value="C:membrane"/>
    <property type="evidence" value="ECO:0007669"/>
    <property type="project" value="UniProtKB-SubCell"/>
</dbReference>
<evidence type="ECO:0000256" key="4">
    <source>
        <dbReference type="ARBA" id="ARBA00022723"/>
    </source>
</evidence>
<dbReference type="InterPro" id="IPR012827">
    <property type="entry name" value="Hemerythrin_metal-bd"/>
</dbReference>
<evidence type="ECO:0000256" key="3">
    <source>
        <dbReference type="ARBA" id="ARBA00022692"/>
    </source>
</evidence>
<dbReference type="GeneID" id="58922589"/>
<dbReference type="STRING" id="646.BJD16_18335"/>
<dbReference type="SMART" id="SM00283">
    <property type="entry name" value="MA"/>
    <property type="match status" value="1"/>
</dbReference>
<dbReference type="NCBIfam" id="NF033749">
    <property type="entry name" value="bact_hemeryth"/>
    <property type="match status" value="1"/>
</dbReference>
<dbReference type="CDD" id="cd06225">
    <property type="entry name" value="HAMP"/>
    <property type="match status" value="1"/>
</dbReference>
<dbReference type="Proteomes" id="UP000179934">
    <property type="component" value="Unassembled WGS sequence"/>
</dbReference>
<evidence type="ECO:0000259" key="13">
    <source>
        <dbReference type="PROSITE" id="PS50111"/>
    </source>
</evidence>
<accession>A0A1S2CPD9</accession>
<evidence type="ECO:0000256" key="6">
    <source>
        <dbReference type="ARBA" id="ARBA00023004"/>
    </source>
</evidence>
<dbReference type="OrthoDB" id="9765653at2"/>
<dbReference type="CDD" id="cd12107">
    <property type="entry name" value="Hemerythrin"/>
    <property type="match status" value="1"/>
</dbReference>
<evidence type="ECO:0000256" key="10">
    <source>
        <dbReference type="PROSITE-ProRule" id="PRU00284"/>
    </source>
</evidence>
<evidence type="ECO:0000256" key="2">
    <source>
        <dbReference type="ARBA" id="ARBA00010587"/>
    </source>
</evidence>
<keyword evidence="7 12" id="KW-0472">Membrane</keyword>
<feature type="domain" description="Methyl-accepting transducer" evidence="13">
    <location>
        <begin position="285"/>
        <end position="498"/>
    </location>
</feature>
<name>A0A1S2CPD9_AERSO</name>
<sequence length="678" mass="76220">MFALLRNLSIRHLLLGASLVILFTMVLGGIWRSTLTDRLGQLPEQLITSANRQITLQELRYHTTQVQQFLTDAAVSGEQDSIAEAEQHAQAARQLLGTLPQLQSALTPLLTRQLEVGKQMVDAYLKGGREAGNRLMKQPGEGFDAITGSIATQVEGALEQQQQQLMRQEREIATQSSALQSQDLLLLVVSLTIIMLMLLLIHLKTVRPLQQLMTQLVELANHSHNLTFRLRSRGQDEFAYLATVFNRFLDNIDSLIGSVQQVSHKTHDKMALLMEHSGSTLSSMQQAQQSTDLLATAINEMTATVHNIEHNTEQASQDTLLTQQQAHDGQQQVSQTITLIRQVATHIEQSAGEVTRLDQESSQIGNILQVISTISEQTNLLALNAAIEAARAGEQGRGFAVVADEVRKLATRTQAATIDIQQRIEALQHNTRHAVTTMHTTRNVSEQAVNQAAGTGETLDAIVAAITRVADMNHQIATAAEQQAQVAEETNRNVMQVAHIARECLDLARESRTHTRDLNQANEEIGLISDQFEVNRQDLSGHEHDLLHWNEAFMVRVASVDQQHQGLFEAMNRFYHAVRDNSPAQQRKQRLDELLKLATQHFADEERSMEQARYPQLQRHKQEHTKLLTELDTLIRREDTDEQELNMELIIFLKNWLLNHIFKVDKQYSECLIKAGVE</sequence>
<protein>
    <submittedName>
        <fullName evidence="15">Chemotaxis protein</fullName>
    </submittedName>
</protein>
<dbReference type="InterPro" id="IPR035938">
    <property type="entry name" value="Hemerythrin-like_sf"/>
</dbReference>
<dbReference type="InterPro" id="IPR012312">
    <property type="entry name" value="Hemerythrin-like"/>
</dbReference>
<evidence type="ECO:0000256" key="5">
    <source>
        <dbReference type="ARBA" id="ARBA00022989"/>
    </source>
</evidence>
<dbReference type="GO" id="GO:0006935">
    <property type="term" value="P:chemotaxis"/>
    <property type="evidence" value="ECO:0007669"/>
    <property type="project" value="UniProtKB-ARBA"/>
</dbReference>
<dbReference type="GO" id="GO:0007165">
    <property type="term" value="P:signal transduction"/>
    <property type="evidence" value="ECO:0007669"/>
    <property type="project" value="UniProtKB-KW"/>
</dbReference>
<dbReference type="CDD" id="cd11386">
    <property type="entry name" value="MCP_signal"/>
    <property type="match status" value="1"/>
</dbReference>
<dbReference type="PANTHER" id="PTHR32089">
    <property type="entry name" value="METHYL-ACCEPTING CHEMOTAXIS PROTEIN MCPB"/>
    <property type="match status" value="1"/>
</dbReference>
<dbReference type="InterPro" id="IPR003660">
    <property type="entry name" value="HAMP_dom"/>
</dbReference>
<evidence type="ECO:0000256" key="12">
    <source>
        <dbReference type="SAM" id="Phobius"/>
    </source>
</evidence>
<comment type="subcellular location">
    <subcellularLocation>
        <location evidence="1">Membrane</location>
        <topology evidence="1">Multi-pass membrane protein</topology>
    </subcellularLocation>
</comment>
<evidence type="ECO:0000313" key="15">
    <source>
        <dbReference type="EMBL" id="OHY90582.1"/>
    </source>
</evidence>
<comment type="similarity">
    <text evidence="2">Belongs to the hemerythrin family.</text>
</comment>
<evidence type="ECO:0000256" key="9">
    <source>
        <dbReference type="ARBA" id="ARBA00029447"/>
    </source>
</evidence>
<dbReference type="Gene3D" id="1.20.120.50">
    <property type="entry name" value="Hemerythrin-like"/>
    <property type="match status" value="1"/>
</dbReference>
<gene>
    <name evidence="15" type="ORF">BJD16_18335</name>
</gene>
<dbReference type="Pfam" id="PF00672">
    <property type="entry name" value="HAMP"/>
    <property type="match status" value="1"/>
</dbReference>
<dbReference type="SMART" id="SM00304">
    <property type="entry name" value="HAMP"/>
    <property type="match status" value="1"/>
</dbReference>
<reference evidence="15 16" key="1">
    <citation type="submission" date="2016-09" db="EMBL/GenBank/DDBJ databases">
        <title>Draft Genome Sequence of Aeromonas sobria Strain 08005, Isolated from Sick Rana catesbeiana.</title>
        <authorList>
            <person name="Yang Q."/>
        </authorList>
    </citation>
    <scope>NUCLEOTIDE SEQUENCE [LARGE SCALE GENOMIC DNA]</scope>
    <source>
        <strain evidence="15 16">08005</strain>
    </source>
</reference>
<dbReference type="FunFam" id="1.10.287.950:FF:000001">
    <property type="entry name" value="Methyl-accepting chemotaxis sensory transducer"/>
    <property type="match status" value="1"/>
</dbReference>